<evidence type="ECO:0000313" key="1">
    <source>
        <dbReference type="EMBL" id="EFM82040.1"/>
    </source>
</evidence>
<dbReference type="AlphaFoldDB" id="A0A125W3P9"/>
<gene>
    <name evidence="1" type="ORF">HMPREF9498_02317</name>
</gene>
<dbReference type="Proteomes" id="UP000004846">
    <property type="component" value="Unassembled WGS sequence"/>
</dbReference>
<evidence type="ECO:0000313" key="2">
    <source>
        <dbReference type="Proteomes" id="UP000004846"/>
    </source>
</evidence>
<reference evidence="1 2" key="1">
    <citation type="submission" date="2010-07" db="EMBL/GenBank/DDBJ databases">
        <authorList>
            <person name="Sid Ahmed O."/>
        </authorList>
    </citation>
    <scope>NUCLEOTIDE SEQUENCE [LARGE SCALE GENOMIC DNA]</scope>
    <source>
        <strain evidence="1 2">TX4248</strain>
    </source>
</reference>
<organism evidence="1 2">
    <name type="scientific">Enterococcus faecalis TX4248</name>
    <dbReference type="NCBI Taxonomy" id="749495"/>
    <lineage>
        <taxon>Bacteria</taxon>
        <taxon>Bacillati</taxon>
        <taxon>Bacillota</taxon>
        <taxon>Bacilli</taxon>
        <taxon>Lactobacillales</taxon>
        <taxon>Enterococcaceae</taxon>
        <taxon>Enterococcus</taxon>
    </lineage>
</organism>
<name>A0A125W3P9_ENTFL</name>
<dbReference type="EMBL" id="AEBR01000080">
    <property type="protein sequence ID" value="EFM82040.1"/>
    <property type="molecule type" value="Genomic_DNA"/>
</dbReference>
<protein>
    <submittedName>
        <fullName evidence="1">Uncharacterized protein</fullName>
    </submittedName>
</protein>
<dbReference type="HOGENOM" id="CLU_3199427_0_0_9"/>
<comment type="caution">
    <text evidence="1">The sequence shown here is derived from an EMBL/GenBank/DDBJ whole genome shotgun (WGS) entry which is preliminary data.</text>
</comment>
<proteinExistence type="predicted"/>
<sequence>MRETASTQIKNAQEVRLEISGYYFSVFANQSQATREVNCFVDAVI</sequence>
<accession>A0A125W3P9</accession>